<evidence type="ECO:0000313" key="5">
    <source>
        <dbReference type="Proteomes" id="UP000265930"/>
    </source>
</evidence>
<protein>
    <submittedName>
        <fullName evidence="2">Glyoxalase-like domain protein</fullName>
    </submittedName>
    <submittedName>
        <fullName evidence="3">VOC family protein</fullName>
    </submittedName>
</protein>
<reference evidence="2 4" key="1">
    <citation type="submission" date="2017-03" db="EMBL/GenBank/DDBJ databases">
        <title>Genome sequence of Clostridium chromiireducens DSM 23318.</title>
        <authorList>
            <person name="Poehlein A."/>
            <person name="Daniel R."/>
        </authorList>
    </citation>
    <scope>NUCLEOTIDE SEQUENCE [LARGE SCALE GENOMIC DNA]</scope>
    <source>
        <strain evidence="2 4">DSM 23318</strain>
    </source>
</reference>
<evidence type="ECO:0000313" key="4">
    <source>
        <dbReference type="Proteomes" id="UP000191056"/>
    </source>
</evidence>
<dbReference type="PROSITE" id="PS51819">
    <property type="entry name" value="VOC"/>
    <property type="match status" value="1"/>
</dbReference>
<dbReference type="InterPro" id="IPR037523">
    <property type="entry name" value="VOC_core"/>
</dbReference>
<dbReference type="Proteomes" id="UP000265930">
    <property type="component" value="Unassembled WGS sequence"/>
</dbReference>
<comment type="caution">
    <text evidence="2">The sequence shown here is derived from an EMBL/GenBank/DDBJ whole genome shotgun (WGS) entry which is preliminary data.</text>
</comment>
<keyword evidence="4" id="KW-1185">Reference proteome</keyword>
<accession>A0A1V4IJF9</accession>
<dbReference type="STRING" id="225345.CLCHR_30810"/>
<dbReference type="Gene3D" id="3.10.180.10">
    <property type="entry name" value="2,3-Dihydroxybiphenyl 1,2-Dioxygenase, domain 1"/>
    <property type="match status" value="1"/>
</dbReference>
<dbReference type="SUPFAM" id="SSF54593">
    <property type="entry name" value="Glyoxalase/Bleomycin resistance protein/Dihydroxybiphenyl dioxygenase"/>
    <property type="match status" value="1"/>
</dbReference>
<feature type="domain" description="VOC" evidence="1">
    <location>
        <begin position="2"/>
        <end position="141"/>
    </location>
</feature>
<dbReference type="RefSeq" id="WP_079440697.1">
    <property type="nucleotide sequence ID" value="NZ_MZGT01000042.1"/>
</dbReference>
<dbReference type="Pfam" id="PF00903">
    <property type="entry name" value="Glyoxalase"/>
    <property type="match status" value="1"/>
</dbReference>
<evidence type="ECO:0000313" key="2">
    <source>
        <dbReference type="EMBL" id="OPJ60148.1"/>
    </source>
</evidence>
<dbReference type="EMBL" id="QXDJ01000004">
    <property type="protein sequence ID" value="RII33722.1"/>
    <property type="molecule type" value="Genomic_DNA"/>
</dbReference>
<sequence>MHLGSIYLIVKDFIKSIEFYEKLLEMKVTSMNMERFAQFEFEGHNISIMNGYFDNQNPELTIHKGEYVEKFDNLVAIADSKNTNKFVLNFWVEDLEKERERIINLNISNLVTKIKFVNNVMPYYYFQVEDPDGNTIEITGEYIEKEDEFNV</sequence>
<dbReference type="OrthoDB" id="9795618at2"/>
<name>A0A1V4IJF9_9CLOT</name>
<reference evidence="3 5" key="2">
    <citation type="submission" date="2018-08" db="EMBL/GenBank/DDBJ databases">
        <title>Genome of Clostridium chromiireducens C1, DSM12136.</title>
        <authorList>
            <person name="Xing M."/>
            <person name="Wei Y."/>
            <person name="Ang E.L."/>
            <person name="Zhao H."/>
            <person name="Zhang Y."/>
        </authorList>
    </citation>
    <scope>NUCLEOTIDE SEQUENCE [LARGE SCALE GENOMIC DNA]</scope>
    <source>
        <strain evidence="3 5">C1</strain>
    </source>
</reference>
<evidence type="ECO:0000313" key="3">
    <source>
        <dbReference type="EMBL" id="RII33722.1"/>
    </source>
</evidence>
<dbReference type="Proteomes" id="UP000191056">
    <property type="component" value="Unassembled WGS sequence"/>
</dbReference>
<dbReference type="CDD" id="cd06587">
    <property type="entry name" value="VOC"/>
    <property type="match status" value="1"/>
</dbReference>
<organism evidence="2 4">
    <name type="scientific">Clostridium chromiireducens</name>
    <dbReference type="NCBI Taxonomy" id="225345"/>
    <lineage>
        <taxon>Bacteria</taxon>
        <taxon>Bacillati</taxon>
        <taxon>Bacillota</taxon>
        <taxon>Clostridia</taxon>
        <taxon>Eubacteriales</taxon>
        <taxon>Clostridiaceae</taxon>
        <taxon>Clostridium</taxon>
    </lineage>
</organism>
<proteinExistence type="predicted"/>
<evidence type="ECO:0000259" key="1">
    <source>
        <dbReference type="PROSITE" id="PS51819"/>
    </source>
</evidence>
<dbReference type="EMBL" id="MZGT01000042">
    <property type="protein sequence ID" value="OPJ60148.1"/>
    <property type="molecule type" value="Genomic_DNA"/>
</dbReference>
<dbReference type="InterPro" id="IPR029068">
    <property type="entry name" value="Glyas_Bleomycin-R_OHBP_Dase"/>
</dbReference>
<gene>
    <name evidence="2" type="ORF">CLCHR_30810</name>
    <name evidence="3" type="ORF">D2A34_18565</name>
</gene>
<dbReference type="InterPro" id="IPR004360">
    <property type="entry name" value="Glyas_Fos-R_dOase_dom"/>
</dbReference>
<dbReference type="AlphaFoldDB" id="A0A1V4IJF9"/>